<evidence type="ECO:0000256" key="9">
    <source>
        <dbReference type="ARBA" id="ARBA00023244"/>
    </source>
</evidence>
<sequence length="396" mass="44977">MRFLIWFIGLFSLAVGLTLFAQVNSGYALIFLPPWRLEISLNIFILLLIGSVIVLYLGLRMLAELGGLPERVRRYRLRQQEIASVQLERDARTAFYEGRFQRSERLASEAFAASPNDAAYAVNGLLAARAAHSIRDYAKRDAYFEQLQTRLGGQHLATLMSMAELYLDERRYNEASQAIAAAREINPKLTAAMKIELRLRQRERNPDAVLKLVEQLTRSDALDAEQANHIRIAAYQQQLRQHPMSVRELKDWSRKVPEAERLNPQLAASIAAQYQEQGEPTLARDTLAAAIDAEWNSELLEQYGLLGLRAEALTAQLQQAEQWLKQHPNDHRLLLTLGRLCYQRELWGKAQTYLEASIAVKPTAIAHAELARLLDQLEHTEEANLHYRASLSIALS</sequence>
<dbReference type="KEGG" id="dee:HQN60_06435"/>
<dbReference type="RefSeq" id="WP_173532868.1">
    <property type="nucleotide sequence ID" value="NZ_CP054143.1"/>
</dbReference>
<dbReference type="InterPro" id="IPR011990">
    <property type="entry name" value="TPR-like_helical_dom_sf"/>
</dbReference>
<dbReference type="Proteomes" id="UP000504844">
    <property type="component" value="Chromosome"/>
</dbReference>
<dbReference type="NCBIfam" id="TIGR00540">
    <property type="entry name" value="TPR_hemY_coli"/>
    <property type="match status" value="1"/>
</dbReference>
<evidence type="ECO:0000313" key="13">
    <source>
        <dbReference type="Proteomes" id="UP000504844"/>
    </source>
</evidence>
<keyword evidence="9" id="KW-0627">Porphyrin biosynthesis</keyword>
<keyword evidence="7 10" id="KW-1133">Transmembrane helix</keyword>
<keyword evidence="8 10" id="KW-0472">Membrane</keyword>
<evidence type="ECO:0000259" key="11">
    <source>
        <dbReference type="Pfam" id="PF07219"/>
    </source>
</evidence>
<dbReference type="SUPFAM" id="SSF48452">
    <property type="entry name" value="TPR-like"/>
    <property type="match status" value="1"/>
</dbReference>
<evidence type="ECO:0000256" key="2">
    <source>
        <dbReference type="ARBA" id="ARBA00004429"/>
    </source>
</evidence>
<keyword evidence="5" id="KW-0997">Cell inner membrane</keyword>
<evidence type="ECO:0000256" key="5">
    <source>
        <dbReference type="ARBA" id="ARBA00022519"/>
    </source>
</evidence>
<evidence type="ECO:0000313" key="12">
    <source>
        <dbReference type="EMBL" id="QKJ66364.1"/>
    </source>
</evidence>
<evidence type="ECO:0000256" key="3">
    <source>
        <dbReference type="ARBA" id="ARBA00004744"/>
    </source>
</evidence>
<evidence type="ECO:0000256" key="7">
    <source>
        <dbReference type="ARBA" id="ARBA00022989"/>
    </source>
</evidence>
<organism evidence="12 13">
    <name type="scientific">Deefgea piscis</name>
    <dbReference type="NCBI Taxonomy" id="2739061"/>
    <lineage>
        <taxon>Bacteria</taxon>
        <taxon>Pseudomonadati</taxon>
        <taxon>Pseudomonadota</taxon>
        <taxon>Betaproteobacteria</taxon>
        <taxon>Neisseriales</taxon>
        <taxon>Chitinibacteraceae</taxon>
        <taxon>Deefgea</taxon>
    </lineage>
</organism>
<dbReference type="GO" id="GO:0042168">
    <property type="term" value="P:heme metabolic process"/>
    <property type="evidence" value="ECO:0007669"/>
    <property type="project" value="InterPro"/>
</dbReference>
<evidence type="ECO:0000256" key="1">
    <source>
        <dbReference type="ARBA" id="ARBA00002962"/>
    </source>
</evidence>
<feature type="transmembrane region" description="Helical" evidence="10">
    <location>
        <begin position="39"/>
        <end position="59"/>
    </location>
</feature>
<reference evidence="12 13" key="1">
    <citation type="submission" date="2020-05" db="EMBL/GenBank/DDBJ databases">
        <title>Complete genome sequence of Deefgea sp. D17.</title>
        <authorList>
            <person name="Bae J.-W."/>
            <person name="Han J.E."/>
        </authorList>
    </citation>
    <scope>NUCLEOTIDE SEQUENCE [LARGE SCALE GENOMIC DNA]</scope>
    <source>
        <strain evidence="12 13">D17</strain>
    </source>
</reference>
<comment type="subcellular location">
    <subcellularLocation>
        <location evidence="2">Cell inner membrane</location>
        <topology evidence="2">Multi-pass membrane protein</topology>
    </subcellularLocation>
</comment>
<comment type="pathway">
    <text evidence="3">Porphyrin-containing compound metabolism; protoheme biosynthesis.</text>
</comment>
<dbReference type="InterPro" id="IPR010817">
    <property type="entry name" value="HemY_N"/>
</dbReference>
<dbReference type="EMBL" id="CP054143">
    <property type="protein sequence ID" value="QKJ66364.1"/>
    <property type="molecule type" value="Genomic_DNA"/>
</dbReference>
<dbReference type="GO" id="GO:0006779">
    <property type="term" value="P:porphyrin-containing compound biosynthetic process"/>
    <property type="evidence" value="ECO:0007669"/>
    <property type="project" value="UniProtKB-KW"/>
</dbReference>
<gene>
    <name evidence="12" type="ORF">HQN60_06435</name>
</gene>
<evidence type="ECO:0000256" key="10">
    <source>
        <dbReference type="SAM" id="Phobius"/>
    </source>
</evidence>
<dbReference type="Gene3D" id="1.25.40.10">
    <property type="entry name" value="Tetratricopeptide repeat domain"/>
    <property type="match status" value="2"/>
</dbReference>
<dbReference type="InterPro" id="IPR005254">
    <property type="entry name" value="Heme_biosyn_assoc_TPR_pro"/>
</dbReference>
<name>A0A6M8SQG4_9NEIS</name>
<keyword evidence="13" id="KW-1185">Reference proteome</keyword>
<protein>
    <submittedName>
        <fullName evidence="12">Heme biosynthesis protein HemY</fullName>
    </submittedName>
</protein>
<feature type="domain" description="HemY N-terminal" evidence="11">
    <location>
        <begin position="26"/>
        <end position="133"/>
    </location>
</feature>
<dbReference type="Pfam" id="PF07219">
    <property type="entry name" value="HemY_N"/>
    <property type="match status" value="1"/>
</dbReference>
<keyword evidence="6 10" id="KW-0812">Transmembrane</keyword>
<evidence type="ECO:0000256" key="8">
    <source>
        <dbReference type="ARBA" id="ARBA00023136"/>
    </source>
</evidence>
<accession>A0A6M8SQG4</accession>
<dbReference type="GO" id="GO:0005886">
    <property type="term" value="C:plasma membrane"/>
    <property type="evidence" value="ECO:0007669"/>
    <property type="project" value="UniProtKB-SubCell"/>
</dbReference>
<dbReference type="UniPathway" id="UPA00252"/>
<proteinExistence type="predicted"/>
<dbReference type="AlphaFoldDB" id="A0A6M8SQG4"/>
<keyword evidence="4" id="KW-1003">Cell membrane</keyword>
<comment type="function">
    <text evidence="1">Involved in a late step of protoheme IX synthesis.</text>
</comment>
<evidence type="ECO:0000256" key="6">
    <source>
        <dbReference type="ARBA" id="ARBA00022692"/>
    </source>
</evidence>
<evidence type="ECO:0000256" key="4">
    <source>
        <dbReference type="ARBA" id="ARBA00022475"/>
    </source>
</evidence>